<protein>
    <recommendedName>
        <fullName evidence="1">Homing endonuclease LAGLIDADG domain-containing protein</fullName>
    </recommendedName>
</protein>
<dbReference type="Pfam" id="PF03161">
    <property type="entry name" value="LAGLIDADG_2"/>
    <property type="match status" value="1"/>
</dbReference>
<dbReference type="GO" id="GO:0004519">
    <property type="term" value="F:endonuclease activity"/>
    <property type="evidence" value="ECO:0007669"/>
    <property type="project" value="InterPro"/>
</dbReference>
<reference evidence="2" key="1">
    <citation type="submission" date="2020-10" db="EMBL/GenBank/DDBJ databases">
        <authorList>
            <person name="Delgado J.A."/>
            <person name="Gonzalez J.M."/>
        </authorList>
    </citation>
    <scope>NUCLEOTIDE SEQUENCE</scope>
    <source>
        <strain evidence="2">23.6</strain>
    </source>
</reference>
<dbReference type="Proteomes" id="UP001058458">
    <property type="component" value="Chromosome"/>
</dbReference>
<dbReference type="InterPro" id="IPR004860">
    <property type="entry name" value="LAGLIDADG_dom"/>
</dbReference>
<proteinExistence type="predicted"/>
<dbReference type="InterPro" id="IPR027434">
    <property type="entry name" value="Homing_endonucl"/>
</dbReference>
<accession>A0AB38QYB6</accession>
<evidence type="ECO:0000259" key="1">
    <source>
        <dbReference type="Pfam" id="PF03161"/>
    </source>
</evidence>
<dbReference type="Gene3D" id="3.10.28.10">
    <property type="entry name" value="Homing endonucleases"/>
    <property type="match status" value="1"/>
</dbReference>
<name>A0AB38QYB6_PARTM</name>
<dbReference type="SUPFAM" id="SSF55608">
    <property type="entry name" value="Homing endonucleases"/>
    <property type="match status" value="1"/>
</dbReference>
<organism evidence="2 3">
    <name type="scientific">Parageobacillus thermoglucosidasius</name>
    <name type="common">Geobacillus thermoglucosidasius</name>
    <dbReference type="NCBI Taxonomy" id="1426"/>
    <lineage>
        <taxon>Bacteria</taxon>
        <taxon>Bacillati</taxon>
        <taxon>Bacillota</taxon>
        <taxon>Bacilli</taxon>
        <taxon>Bacillales</taxon>
        <taxon>Anoxybacillaceae</taxon>
        <taxon>Parageobacillus</taxon>
    </lineage>
</organism>
<dbReference type="EMBL" id="CP063414">
    <property type="protein sequence ID" value="UOE76066.1"/>
    <property type="molecule type" value="Genomic_DNA"/>
</dbReference>
<sequence>MNHTDILLYNYDHKLLEMLTGNLLGDGNIIIQKNRKPRFRFGHSIKDRDWCVHCYQKLADFLPLNPPKYQRVIDSRIKGGFS</sequence>
<feature type="domain" description="Homing endonuclease LAGLIDADG" evidence="1">
    <location>
        <begin position="17"/>
        <end position="67"/>
    </location>
</feature>
<evidence type="ECO:0000313" key="3">
    <source>
        <dbReference type="Proteomes" id="UP001058458"/>
    </source>
</evidence>
<dbReference type="AlphaFoldDB" id="A0AB38QYB6"/>
<evidence type="ECO:0000313" key="2">
    <source>
        <dbReference type="EMBL" id="UOE76066.1"/>
    </source>
</evidence>
<gene>
    <name evidence="2" type="ORF">IMI45_17645</name>
</gene>